<reference evidence="7" key="1">
    <citation type="journal article" date="2019" name="Int. J. Syst. Evol. Microbiol.">
        <title>The Global Catalogue of Microorganisms (GCM) 10K type strain sequencing project: providing services to taxonomists for standard genome sequencing and annotation.</title>
        <authorList>
            <consortium name="The Broad Institute Genomics Platform"/>
            <consortium name="The Broad Institute Genome Sequencing Center for Infectious Disease"/>
            <person name="Wu L."/>
            <person name="Ma J."/>
        </authorList>
    </citation>
    <scope>NUCLEOTIDE SEQUENCE [LARGE SCALE GENOMIC DNA]</scope>
    <source>
        <strain evidence="7">JCM 14736</strain>
    </source>
</reference>
<keyword evidence="3 4" id="KW-0949">S-adenosyl-L-methionine</keyword>
<feature type="active site" description="Nucleophile" evidence="4">
    <location>
        <position position="382"/>
    </location>
</feature>
<dbReference type="EMBL" id="BAAAOB010000001">
    <property type="protein sequence ID" value="GAA1776544.1"/>
    <property type="molecule type" value="Genomic_DNA"/>
</dbReference>
<comment type="caution">
    <text evidence="6">The sequence shown here is derived from an EMBL/GenBank/DDBJ whole genome shotgun (WGS) entry which is preliminary data.</text>
</comment>
<keyword evidence="1 4" id="KW-0489">Methyltransferase</keyword>
<feature type="binding site" evidence="4">
    <location>
        <position position="243"/>
    </location>
    <ligand>
        <name>S-adenosyl-L-methionine</name>
        <dbReference type="ChEBI" id="CHEBI:59789"/>
    </ligand>
</feature>
<dbReference type="Pfam" id="PF01938">
    <property type="entry name" value="TRAM"/>
    <property type="match status" value="1"/>
</dbReference>
<accession>A0ABP4XG65</accession>
<dbReference type="InterPro" id="IPR029063">
    <property type="entry name" value="SAM-dependent_MTases_sf"/>
</dbReference>
<dbReference type="Gene3D" id="2.40.50.140">
    <property type="entry name" value="Nucleic acid-binding proteins"/>
    <property type="match status" value="1"/>
</dbReference>
<feature type="binding site" evidence="4">
    <location>
        <position position="303"/>
    </location>
    <ligand>
        <name>S-adenosyl-L-methionine</name>
        <dbReference type="ChEBI" id="CHEBI:59789"/>
    </ligand>
</feature>
<dbReference type="Gene3D" id="2.40.50.1070">
    <property type="match status" value="1"/>
</dbReference>
<dbReference type="InterPro" id="IPR030391">
    <property type="entry name" value="MeTrfase_TrmA_CS"/>
</dbReference>
<evidence type="ECO:0000256" key="1">
    <source>
        <dbReference type="ARBA" id="ARBA00022603"/>
    </source>
</evidence>
<dbReference type="PROSITE" id="PS01231">
    <property type="entry name" value="TRMA_2"/>
    <property type="match status" value="1"/>
</dbReference>
<evidence type="ECO:0000256" key="3">
    <source>
        <dbReference type="ARBA" id="ARBA00022691"/>
    </source>
</evidence>
<dbReference type="PROSITE" id="PS50926">
    <property type="entry name" value="TRAM"/>
    <property type="match status" value="1"/>
</dbReference>
<feature type="domain" description="TRAM" evidence="5">
    <location>
        <begin position="6"/>
        <end position="63"/>
    </location>
</feature>
<keyword evidence="2 4" id="KW-0808">Transferase</keyword>
<dbReference type="InterPro" id="IPR012340">
    <property type="entry name" value="NA-bd_OB-fold"/>
</dbReference>
<gene>
    <name evidence="6" type="ORF">GCM10009768_01310</name>
</gene>
<proteinExistence type="inferred from homology"/>
<dbReference type="SUPFAM" id="SSF53335">
    <property type="entry name" value="S-adenosyl-L-methionine-dependent methyltransferases"/>
    <property type="match status" value="1"/>
</dbReference>
<dbReference type="Pfam" id="PF05958">
    <property type="entry name" value="tRNA_U5-meth_tr"/>
    <property type="match status" value="1"/>
</dbReference>
<evidence type="ECO:0000259" key="5">
    <source>
        <dbReference type="PROSITE" id="PS50926"/>
    </source>
</evidence>
<comment type="similarity">
    <text evidence="4">Belongs to the class I-like SAM-binding methyltransferase superfamily. RNA M5U methyltransferase family.</text>
</comment>
<evidence type="ECO:0000256" key="2">
    <source>
        <dbReference type="ARBA" id="ARBA00022679"/>
    </source>
</evidence>
<name>A0ABP4XG65_9MICO</name>
<evidence type="ECO:0000313" key="6">
    <source>
        <dbReference type="EMBL" id="GAA1776544.1"/>
    </source>
</evidence>
<dbReference type="PANTHER" id="PTHR11061:SF30">
    <property type="entry name" value="TRNA (URACIL(54)-C(5))-METHYLTRANSFERASE"/>
    <property type="match status" value="1"/>
</dbReference>
<dbReference type="RefSeq" id="WP_344027976.1">
    <property type="nucleotide sequence ID" value="NZ_BAAAOB010000001.1"/>
</dbReference>
<evidence type="ECO:0000256" key="4">
    <source>
        <dbReference type="PROSITE-ProRule" id="PRU01024"/>
    </source>
</evidence>
<organism evidence="6 7">
    <name type="scientific">Leucobacter iarius</name>
    <dbReference type="NCBI Taxonomy" id="333963"/>
    <lineage>
        <taxon>Bacteria</taxon>
        <taxon>Bacillati</taxon>
        <taxon>Actinomycetota</taxon>
        <taxon>Actinomycetes</taxon>
        <taxon>Micrococcales</taxon>
        <taxon>Microbacteriaceae</taxon>
        <taxon>Leucobacter</taxon>
    </lineage>
</organism>
<keyword evidence="7" id="KW-1185">Reference proteome</keyword>
<dbReference type="PROSITE" id="PS51687">
    <property type="entry name" value="SAM_MT_RNA_M5U"/>
    <property type="match status" value="1"/>
</dbReference>
<sequence length="425" mass="45140">MANTSPLQPGDEIELEITNIAHGGVSVARHDGRVVFVADAIPGERVRARVTEARKKSFARAVTLEVLEASPDRRPHVWPEAALERDPEERAGGAEFGHIALERQRALKAQVLAESLQRFAGVERDVTVEAAPGDDEANGLGWRSRVRLHVDPETGAVGPYAARSRTIVPVESLPLAVEGVNMIAPLDEPMHHLVSIDLIAPSADDPRMLITAEEDVARAGENDAVRELVGDREFLVRAGGFWQVHREAPEVLFTAVRDAVIALDEAGRVDAGAANLDLFGGAGLLAAAMAEAVGPALKVTTVEADPGATDDAAENLSELVGALAVTARVDRYLADLLAAPAAVRDRFRRSTVVLDPPRSGAGGAVSQQLGELAPANIIYVACDPVALARDTATLLGLGYELGPVRAFDLFPHTHHLEALAVFTRV</sequence>
<dbReference type="InterPro" id="IPR002792">
    <property type="entry name" value="TRAM_dom"/>
</dbReference>
<dbReference type="SUPFAM" id="SSF50249">
    <property type="entry name" value="Nucleic acid-binding proteins"/>
    <property type="match status" value="1"/>
</dbReference>
<dbReference type="InterPro" id="IPR010280">
    <property type="entry name" value="U5_MeTrfase_fam"/>
</dbReference>
<dbReference type="PANTHER" id="PTHR11061">
    <property type="entry name" value="RNA M5U METHYLTRANSFERASE"/>
    <property type="match status" value="1"/>
</dbReference>
<feature type="binding site" evidence="4">
    <location>
        <position position="279"/>
    </location>
    <ligand>
        <name>S-adenosyl-L-methionine</name>
        <dbReference type="ChEBI" id="CHEBI:59789"/>
    </ligand>
</feature>
<dbReference type="Gene3D" id="3.40.50.150">
    <property type="entry name" value="Vaccinia Virus protein VP39"/>
    <property type="match status" value="2"/>
</dbReference>
<protein>
    <submittedName>
        <fullName evidence="6">TRAM domain-containing protein</fullName>
    </submittedName>
</protein>
<feature type="binding site" evidence="4">
    <location>
        <position position="355"/>
    </location>
    <ligand>
        <name>S-adenosyl-L-methionine</name>
        <dbReference type="ChEBI" id="CHEBI:59789"/>
    </ligand>
</feature>
<evidence type="ECO:0000313" key="7">
    <source>
        <dbReference type="Proteomes" id="UP001500851"/>
    </source>
</evidence>
<dbReference type="Proteomes" id="UP001500851">
    <property type="component" value="Unassembled WGS sequence"/>
</dbReference>